<dbReference type="AlphaFoldDB" id="A0AAE1Q936"/>
<name>A0AAE1Q936_9EUCA</name>
<sequence>MARRRLRRSIWNQTEDEEEEEVEEEYLPSEEDEDANKKVESLLGVVGSAQGSLLASAVVGEEPARVEAGGKVNMAVGFFDAGELDGRVVGVGGATYVFPSYCSIVGEPDDCLTNKSITVGIQMAKWSNQWVLAWSSSELNGSLEHTENLLYFNELNYHPDTGFYELFLDSETIGEATGTYSIGIGHYNMTEAVQEEHPCFEDPPPRHLYIQLCHGFQRELLLLVLCVLLPFLQQGDAKLE</sequence>
<organism evidence="2 3">
    <name type="scientific">Petrolisthes manimaculis</name>
    <dbReference type="NCBI Taxonomy" id="1843537"/>
    <lineage>
        <taxon>Eukaryota</taxon>
        <taxon>Metazoa</taxon>
        <taxon>Ecdysozoa</taxon>
        <taxon>Arthropoda</taxon>
        <taxon>Crustacea</taxon>
        <taxon>Multicrustacea</taxon>
        <taxon>Malacostraca</taxon>
        <taxon>Eumalacostraca</taxon>
        <taxon>Eucarida</taxon>
        <taxon>Decapoda</taxon>
        <taxon>Pleocyemata</taxon>
        <taxon>Anomura</taxon>
        <taxon>Galatheoidea</taxon>
        <taxon>Porcellanidae</taxon>
        <taxon>Petrolisthes</taxon>
    </lineage>
</organism>
<proteinExistence type="predicted"/>
<evidence type="ECO:0000313" key="3">
    <source>
        <dbReference type="Proteomes" id="UP001292094"/>
    </source>
</evidence>
<dbReference type="EMBL" id="JAWZYT010000534">
    <property type="protein sequence ID" value="KAK4322141.1"/>
    <property type="molecule type" value="Genomic_DNA"/>
</dbReference>
<accession>A0AAE1Q936</accession>
<comment type="caution">
    <text evidence="2">The sequence shown here is derived from an EMBL/GenBank/DDBJ whole genome shotgun (WGS) entry which is preliminary data.</text>
</comment>
<feature type="region of interest" description="Disordered" evidence="1">
    <location>
        <begin position="1"/>
        <end position="35"/>
    </location>
</feature>
<reference evidence="2" key="1">
    <citation type="submission" date="2023-11" db="EMBL/GenBank/DDBJ databases">
        <title>Genome assemblies of two species of porcelain crab, Petrolisthes cinctipes and Petrolisthes manimaculis (Anomura: Porcellanidae).</title>
        <authorList>
            <person name="Angst P."/>
        </authorList>
    </citation>
    <scope>NUCLEOTIDE SEQUENCE</scope>
    <source>
        <strain evidence="2">PB745_02</strain>
        <tissue evidence="2">Gill</tissue>
    </source>
</reference>
<gene>
    <name evidence="2" type="ORF">Pmani_007093</name>
</gene>
<evidence type="ECO:0000256" key="1">
    <source>
        <dbReference type="SAM" id="MobiDB-lite"/>
    </source>
</evidence>
<evidence type="ECO:0000313" key="2">
    <source>
        <dbReference type="EMBL" id="KAK4322141.1"/>
    </source>
</evidence>
<protein>
    <submittedName>
        <fullName evidence="2">Uncharacterized protein</fullName>
    </submittedName>
</protein>
<dbReference type="Proteomes" id="UP001292094">
    <property type="component" value="Unassembled WGS sequence"/>
</dbReference>
<feature type="compositionally biased region" description="Acidic residues" evidence="1">
    <location>
        <begin position="14"/>
        <end position="34"/>
    </location>
</feature>
<keyword evidence="3" id="KW-1185">Reference proteome</keyword>